<evidence type="ECO:0000313" key="2">
    <source>
        <dbReference type="EMBL" id="KAH0572059.1"/>
    </source>
</evidence>
<protein>
    <submittedName>
        <fullName evidence="1">Uncharacterized protein</fullName>
    </submittedName>
</protein>
<gene>
    <name evidence="1" type="ORF">SS50377_15789</name>
    <name evidence="2" type="ORF">SS50377_26262</name>
</gene>
<dbReference type="EMBL" id="KI546117">
    <property type="protein sequence ID" value="EST44360.1"/>
    <property type="molecule type" value="Genomic_DNA"/>
</dbReference>
<keyword evidence="3" id="KW-1185">Reference proteome</keyword>
<proteinExistence type="predicted"/>
<reference evidence="1 2" key="1">
    <citation type="journal article" date="2014" name="PLoS Genet.">
        <title>The Genome of Spironucleus salmonicida Highlights a Fish Pathogen Adapted to Fluctuating Environments.</title>
        <authorList>
            <person name="Xu F."/>
            <person name="Jerlstrom-Hultqvist J."/>
            <person name="Einarsson E."/>
            <person name="Astvaldsson A."/>
            <person name="Svard S.G."/>
            <person name="Andersson J.O."/>
        </authorList>
    </citation>
    <scope>NUCLEOTIDE SEQUENCE</scope>
    <source>
        <strain evidence="2">ATCC 50377</strain>
    </source>
</reference>
<dbReference type="VEuPathDB" id="GiardiaDB:SS50377_26262"/>
<dbReference type="EMBL" id="AUWU02000006">
    <property type="protein sequence ID" value="KAH0572059.1"/>
    <property type="molecule type" value="Genomic_DNA"/>
</dbReference>
<name>V6LIE8_9EUKA</name>
<sequence>MKKIQRQNSRTMRTLPITKNQGSLPMIGLPPICVQSFSLADLLRHDSSNSNSYLRQNSIDDSLQLTESSAYVDDILNLEDCEEYGTLRQLIEDDEANGIDLVFQPVQRKYQRLFY</sequence>
<dbReference type="Proteomes" id="UP000018208">
    <property type="component" value="Unassembled WGS sequence"/>
</dbReference>
<organism evidence="1">
    <name type="scientific">Spironucleus salmonicida</name>
    <dbReference type="NCBI Taxonomy" id="348837"/>
    <lineage>
        <taxon>Eukaryota</taxon>
        <taxon>Metamonada</taxon>
        <taxon>Diplomonadida</taxon>
        <taxon>Hexamitidae</taxon>
        <taxon>Hexamitinae</taxon>
        <taxon>Spironucleus</taxon>
    </lineage>
</organism>
<accession>V6LIE8</accession>
<evidence type="ECO:0000313" key="3">
    <source>
        <dbReference type="Proteomes" id="UP000018208"/>
    </source>
</evidence>
<reference evidence="2" key="2">
    <citation type="submission" date="2020-12" db="EMBL/GenBank/DDBJ databases">
        <title>New Spironucleus salmonicida genome in near-complete chromosomes.</title>
        <authorList>
            <person name="Xu F."/>
            <person name="Kurt Z."/>
            <person name="Jimenez-Gonzalez A."/>
            <person name="Astvaldsson A."/>
            <person name="Andersson J.O."/>
            <person name="Svard S.G."/>
        </authorList>
    </citation>
    <scope>NUCLEOTIDE SEQUENCE</scope>
    <source>
        <strain evidence="2">ATCC 50377</strain>
    </source>
</reference>
<dbReference type="AlphaFoldDB" id="V6LIE8"/>
<evidence type="ECO:0000313" key="1">
    <source>
        <dbReference type="EMBL" id="EST44360.1"/>
    </source>
</evidence>